<dbReference type="SUPFAM" id="SSF52172">
    <property type="entry name" value="CheY-like"/>
    <property type="match status" value="1"/>
</dbReference>
<sequence length="148" mass="16356">MALIFTVDDDPDIRGLIKVLFEDRGHEVAVLENGKQCLDRLDENPAVVFLDVAMPVMDGIETLKTIKNSKSNLPVVMVTGIDDTDSVVKAMKFGAFDYIVKPFDELRLFSVLDKAVEQTALVGQVRYLQDELSRMQGVRTIVGASPAL</sequence>
<feature type="non-terminal residue" evidence="3">
    <location>
        <position position="148"/>
    </location>
</feature>
<dbReference type="PROSITE" id="PS50110">
    <property type="entry name" value="RESPONSE_REGULATORY"/>
    <property type="match status" value="1"/>
</dbReference>
<dbReference type="InterPro" id="IPR050595">
    <property type="entry name" value="Bact_response_regulator"/>
</dbReference>
<organism evidence="3">
    <name type="scientific">marine metagenome</name>
    <dbReference type="NCBI Taxonomy" id="408172"/>
    <lineage>
        <taxon>unclassified sequences</taxon>
        <taxon>metagenomes</taxon>
        <taxon>ecological metagenomes</taxon>
    </lineage>
</organism>
<reference evidence="3" key="1">
    <citation type="submission" date="2018-05" db="EMBL/GenBank/DDBJ databases">
        <authorList>
            <person name="Lanie J.A."/>
            <person name="Ng W.-L."/>
            <person name="Kazmierczak K.M."/>
            <person name="Andrzejewski T.M."/>
            <person name="Davidsen T.M."/>
            <person name="Wayne K.J."/>
            <person name="Tettelin H."/>
            <person name="Glass J.I."/>
            <person name="Rusch D."/>
            <person name="Podicherti R."/>
            <person name="Tsui H.-C.T."/>
            <person name="Winkler M.E."/>
        </authorList>
    </citation>
    <scope>NUCLEOTIDE SEQUENCE</scope>
</reference>
<dbReference type="AlphaFoldDB" id="A0A382RX69"/>
<keyword evidence="1" id="KW-0597">Phosphoprotein</keyword>
<dbReference type="EMBL" id="UINC01124241">
    <property type="protein sequence ID" value="SVD01251.1"/>
    <property type="molecule type" value="Genomic_DNA"/>
</dbReference>
<feature type="non-terminal residue" evidence="3">
    <location>
        <position position="1"/>
    </location>
</feature>
<dbReference type="PANTHER" id="PTHR44591">
    <property type="entry name" value="STRESS RESPONSE REGULATOR PROTEIN 1"/>
    <property type="match status" value="1"/>
</dbReference>
<accession>A0A382RX69</accession>
<proteinExistence type="predicted"/>
<name>A0A382RX69_9ZZZZ</name>
<evidence type="ECO:0000313" key="3">
    <source>
        <dbReference type="EMBL" id="SVD01251.1"/>
    </source>
</evidence>
<dbReference type="InterPro" id="IPR011006">
    <property type="entry name" value="CheY-like_superfamily"/>
</dbReference>
<feature type="domain" description="Response regulatory" evidence="2">
    <location>
        <begin position="3"/>
        <end position="116"/>
    </location>
</feature>
<dbReference type="GO" id="GO:0000160">
    <property type="term" value="P:phosphorelay signal transduction system"/>
    <property type="evidence" value="ECO:0007669"/>
    <property type="project" value="InterPro"/>
</dbReference>
<dbReference type="Gene3D" id="3.40.50.2300">
    <property type="match status" value="1"/>
</dbReference>
<dbReference type="InterPro" id="IPR001789">
    <property type="entry name" value="Sig_transdc_resp-reg_receiver"/>
</dbReference>
<dbReference type="SMART" id="SM00448">
    <property type="entry name" value="REC"/>
    <property type="match status" value="1"/>
</dbReference>
<dbReference type="Pfam" id="PF00072">
    <property type="entry name" value="Response_reg"/>
    <property type="match status" value="1"/>
</dbReference>
<dbReference type="PANTHER" id="PTHR44591:SF3">
    <property type="entry name" value="RESPONSE REGULATORY DOMAIN-CONTAINING PROTEIN"/>
    <property type="match status" value="1"/>
</dbReference>
<evidence type="ECO:0000259" key="2">
    <source>
        <dbReference type="PROSITE" id="PS50110"/>
    </source>
</evidence>
<gene>
    <name evidence="3" type="ORF">METZ01_LOCUS354105</name>
</gene>
<evidence type="ECO:0000256" key="1">
    <source>
        <dbReference type="ARBA" id="ARBA00022553"/>
    </source>
</evidence>
<protein>
    <recommendedName>
        <fullName evidence="2">Response regulatory domain-containing protein</fullName>
    </recommendedName>
</protein>